<dbReference type="AlphaFoldDB" id="A0A818SY16"/>
<protein>
    <submittedName>
        <fullName evidence="1">Uncharacterized protein</fullName>
    </submittedName>
</protein>
<accession>A0A818SY16</accession>
<dbReference type="Proteomes" id="UP000663868">
    <property type="component" value="Unassembled WGS sequence"/>
</dbReference>
<evidence type="ECO:0000313" key="1">
    <source>
        <dbReference type="EMBL" id="CAF3677207.1"/>
    </source>
</evidence>
<reference evidence="1" key="1">
    <citation type="submission" date="2021-02" db="EMBL/GenBank/DDBJ databases">
        <authorList>
            <person name="Nowell W R."/>
        </authorList>
    </citation>
    <scope>NUCLEOTIDE SEQUENCE</scope>
</reference>
<sequence length="185" mass="21348">MTLDIFSLTTLWSRENQIDGNIGEIECIDINNYSISTSSQFSTRINDLYIGTTDGFSETDEHDQSSNQLFNILGTLQPFRSQFCQFKFENCIQDSSYADQLDNDCNIYSRLRDCFRSLLDETQCLTIQLKRQYKKAKQNEYESCGIALSFESINSSLYTSSSLKLNMNYLTVHFLFIIPISLSFI</sequence>
<comment type="caution">
    <text evidence="1">The sequence shown here is derived from an EMBL/GenBank/DDBJ whole genome shotgun (WGS) entry which is preliminary data.</text>
</comment>
<gene>
    <name evidence="1" type="ORF">KXQ929_LOCUS9410</name>
</gene>
<proteinExistence type="predicted"/>
<evidence type="ECO:0000313" key="2">
    <source>
        <dbReference type="Proteomes" id="UP000663868"/>
    </source>
</evidence>
<name>A0A818SY16_9BILA</name>
<organism evidence="1 2">
    <name type="scientific">Adineta steineri</name>
    <dbReference type="NCBI Taxonomy" id="433720"/>
    <lineage>
        <taxon>Eukaryota</taxon>
        <taxon>Metazoa</taxon>
        <taxon>Spiralia</taxon>
        <taxon>Gnathifera</taxon>
        <taxon>Rotifera</taxon>
        <taxon>Eurotatoria</taxon>
        <taxon>Bdelloidea</taxon>
        <taxon>Adinetida</taxon>
        <taxon>Adinetidae</taxon>
        <taxon>Adineta</taxon>
    </lineage>
</organism>
<dbReference type="EMBL" id="CAJOBB010000427">
    <property type="protein sequence ID" value="CAF3677207.1"/>
    <property type="molecule type" value="Genomic_DNA"/>
</dbReference>